<evidence type="ECO:0000313" key="1">
    <source>
        <dbReference type="EMBL" id="SMF22514.1"/>
    </source>
</evidence>
<name>A0A1X7DVY8_TRICW</name>
<evidence type="ECO:0000313" key="2">
    <source>
        <dbReference type="Proteomes" id="UP000192911"/>
    </source>
</evidence>
<dbReference type="AlphaFoldDB" id="A0A1X7DVY8"/>
<dbReference type="OrthoDB" id="9941518at2"/>
<accession>A0A1X7DVY8</accession>
<dbReference type="Proteomes" id="UP000192911">
    <property type="component" value="Unassembled WGS sequence"/>
</dbReference>
<dbReference type="STRING" id="28094.SAMN06295900_10494"/>
<organism evidence="1 2">
    <name type="scientific">Trinickia caryophylli</name>
    <name type="common">Paraburkholderia caryophylli</name>
    <dbReference type="NCBI Taxonomy" id="28094"/>
    <lineage>
        <taxon>Bacteria</taxon>
        <taxon>Pseudomonadati</taxon>
        <taxon>Pseudomonadota</taxon>
        <taxon>Betaproteobacteria</taxon>
        <taxon>Burkholderiales</taxon>
        <taxon>Burkholderiaceae</taxon>
        <taxon>Trinickia</taxon>
    </lineage>
</organism>
<proteinExistence type="predicted"/>
<protein>
    <submittedName>
        <fullName evidence="1">Uncharacterized protein</fullName>
    </submittedName>
</protein>
<sequence length="102" mass="10856">MSEKVKVVSANYMTRGYVLAAWQAPDTNQSIAGWAIGVNGVGASLMNFDVQDGSSLYCGFPFQARTGVAYKVQITPYDGDGNLIDPLASDPFDVTVVHQPPG</sequence>
<gene>
    <name evidence="1" type="ORF">SAMN06295900_10494</name>
</gene>
<dbReference type="EMBL" id="FXAH01000004">
    <property type="protein sequence ID" value="SMF22514.1"/>
    <property type="molecule type" value="Genomic_DNA"/>
</dbReference>
<dbReference type="GeneID" id="95551332"/>
<reference evidence="2" key="1">
    <citation type="submission" date="2017-04" db="EMBL/GenBank/DDBJ databases">
        <authorList>
            <person name="Varghese N."/>
            <person name="Submissions S."/>
        </authorList>
    </citation>
    <scope>NUCLEOTIDE SEQUENCE [LARGE SCALE GENOMIC DNA]</scope>
    <source>
        <strain evidence="2">Ballard 720</strain>
    </source>
</reference>
<dbReference type="RefSeq" id="WP_085226683.1">
    <property type="nucleotide sequence ID" value="NZ_BSQD01000005.1"/>
</dbReference>
<keyword evidence="2" id="KW-1185">Reference proteome</keyword>